<accession>A0A975HJ18</accession>
<evidence type="ECO:0000259" key="13">
    <source>
        <dbReference type="PROSITE" id="PS51352"/>
    </source>
</evidence>
<evidence type="ECO:0000256" key="7">
    <source>
        <dbReference type="ARBA" id="ARBA00023284"/>
    </source>
</evidence>
<evidence type="ECO:0000256" key="1">
    <source>
        <dbReference type="ARBA" id="ARBA00003330"/>
    </source>
</evidence>
<evidence type="ECO:0000256" key="3">
    <source>
        <dbReference type="ARBA" id="ARBA00022559"/>
    </source>
</evidence>
<comment type="function">
    <text evidence="1">Thiol-specific peroxidase that catalyzes the reduction of hydrogen peroxide and organic hydroperoxides to water and alcohols, respectively. Plays a role in cell protection against oxidative stress by detoxifying peroxides and as sensor of hydrogen peroxide-mediated signaling events.</text>
</comment>
<protein>
    <recommendedName>
        <fullName evidence="2">thioredoxin-dependent peroxiredoxin</fullName>
        <ecNumber evidence="2">1.11.1.24</ecNumber>
    </recommendedName>
    <alternativeName>
        <fullName evidence="8">Thioredoxin peroxidase</fullName>
    </alternativeName>
    <alternativeName>
        <fullName evidence="10">Thioredoxin-dependent peroxiredoxin Bcp</fullName>
    </alternativeName>
</protein>
<dbReference type="GO" id="GO:0008379">
    <property type="term" value="F:thioredoxin peroxidase activity"/>
    <property type="evidence" value="ECO:0007669"/>
    <property type="project" value="TreeGrafter"/>
</dbReference>
<feature type="chain" id="PRO_5038030650" description="thioredoxin-dependent peroxiredoxin" evidence="12">
    <location>
        <begin position="24"/>
        <end position="174"/>
    </location>
</feature>
<dbReference type="InterPro" id="IPR036249">
    <property type="entry name" value="Thioredoxin-like_sf"/>
</dbReference>
<reference evidence="14" key="1">
    <citation type="submission" date="2021-03" db="EMBL/GenBank/DDBJ databases">
        <title>Description of Psychrosphaera ytuae sp. nov. isolated from deep sea sediment of South China Sea.</title>
        <authorList>
            <person name="Zhang J."/>
            <person name="Xu X.-D."/>
        </authorList>
    </citation>
    <scope>NUCLEOTIDE SEQUENCE</scope>
    <source>
        <strain evidence="14">MTZ26</strain>
    </source>
</reference>
<dbReference type="PANTHER" id="PTHR42801:SF4">
    <property type="entry name" value="AHPC_TSA FAMILY PROTEIN"/>
    <property type="match status" value="1"/>
</dbReference>
<keyword evidence="12" id="KW-0732">Signal</keyword>
<dbReference type="PROSITE" id="PS51352">
    <property type="entry name" value="THIOREDOXIN_2"/>
    <property type="match status" value="1"/>
</dbReference>
<dbReference type="AlphaFoldDB" id="A0A975HJ18"/>
<evidence type="ECO:0000256" key="5">
    <source>
        <dbReference type="ARBA" id="ARBA00023002"/>
    </source>
</evidence>
<feature type="domain" description="Thioredoxin" evidence="13">
    <location>
        <begin position="25"/>
        <end position="171"/>
    </location>
</feature>
<evidence type="ECO:0000256" key="6">
    <source>
        <dbReference type="ARBA" id="ARBA00023157"/>
    </source>
</evidence>
<evidence type="ECO:0000256" key="8">
    <source>
        <dbReference type="ARBA" id="ARBA00032824"/>
    </source>
</evidence>
<dbReference type="GO" id="GO:0034599">
    <property type="term" value="P:cellular response to oxidative stress"/>
    <property type="evidence" value="ECO:0007669"/>
    <property type="project" value="TreeGrafter"/>
</dbReference>
<comment type="catalytic activity">
    <reaction evidence="11">
        <text>a hydroperoxide + [thioredoxin]-dithiol = an alcohol + [thioredoxin]-disulfide + H2O</text>
        <dbReference type="Rhea" id="RHEA:62620"/>
        <dbReference type="Rhea" id="RHEA-COMP:10698"/>
        <dbReference type="Rhea" id="RHEA-COMP:10700"/>
        <dbReference type="ChEBI" id="CHEBI:15377"/>
        <dbReference type="ChEBI" id="CHEBI:29950"/>
        <dbReference type="ChEBI" id="CHEBI:30879"/>
        <dbReference type="ChEBI" id="CHEBI:35924"/>
        <dbReference type="ChEBI" id="CHEBI:50058"/>
        <dbReference type="EC" id="1.11.1.24"/>
    </reaction>
</comment>
<dbReference type="Proteomes" id="UP000682739">
    <property type="component" value="Chromosome"/>
</dbReference>
<dbReference type="EMBL" id="CP072110">
    <property type="protein sequence ID" value="QTH64846.1"/>
    <property type="molecule type" value="Genomic_DNA"/>
</dbReference>
<dbReference type="KEGG" id="psym:J1N51_05160"/>
<dbReference type="EC" id="1.11.1.24" evidence="2"/>
<organism evidence="14 15">
    <name type="scientific">Psychrosphaera ytuae</name>
    <dbReference type="NCBI Taxonomy" id="2820710"/>
    <lineage>
        <taxon>Bacteria</taxon>
        <taxon>Pseudomonadati</taxon>
        <taxon>Pseudomonadota</taxon>
        <taxon>Gammaproteobacteria</taxon>
        <taxon>Alteromonadales</taxon>
        <taxon>Pseudoalteromonadaceae</taxon>
        <taxon>Psychrosphaera</taxon>
    </lineage>
</organism>
<keyword evidence="15" id="KW-1185">Reference proteome</keyword>
<feature type="signal peptide" evidence="12">
    <location>
        <begin position="1"/>
        <end position="23"/>
    </location>
</feature>
<keyword evidence="3" id="KW-0575">Peroxidase</keyword>
<evidence type="ECO:0000256" key="11">
    <source>
        <dbReference type="ARBA" id="ARBA00049091"/>
    </source>
</evidence>
<evidence type="ECO:0000256" key="2">
    <source>
        <dbReference type="ARBA" id="ARBA00013017"/>
    </source>
</evidence>
<gene>
    <name evidence="14" type="ORF">J1N51_05160</name>
</gene>
<keyword evidence="7" id="KW-0676">Redox-active center</keyword>
<evidence type="ECO:0000256" key="4">
    <source>
        <dbReference type="ARBA" id="ARBA00022862"/>
    </source>
</evidence>
<evidence type="ECO:0000256" key="9">
    <source>
        <dbReference type="ARBA" id="ARBA00038489"/>
    </source>
</evidence>
<keyword evidence="5" id="KW-0560">Oxidoreductase</keyword>
<comment type="similarity">
    <text evidence="9">Belongs to the peroxiredoxin family. BCP/PrxQ subfamily.</text>
</comment>
<dbReference type="RefSeq" id="WP_208832900.1">
    <property type="nucleotide sequence ID" value="NZ_CP072110.1"/>
</dbReference>
<dbReference type="Pfam" id="PF00578">
    <property type="entry name" value="AhpC-TSA"/>
    <property type="match status" value="1"/>
</dbReference>
<name>A0A975HJ18_9GAMM</name>
<evidence type="ECO:0000256" key="12">
    <source>
        <dbReference type="SAM" id="SignalP"/>
    </source>
</evidence>
<dbReference type="GO" id="GO:0045454">
    <property type="term" value="P:cell redox homeostasis"/>
    <property type="evidence" value="ECO:0007669"/>
    <property type="project" value="TreeGrafter"/>
</dbReference>
<keyword evidence="4" id="KW-0049">Antioxidant</keyword>
<dbReference type="CDD" id="cd03017">
    <property type="entry name" value="PRX_BCP"/>
    <property type="match status" value="1"/>
</dbReference>
<evidence type="ECO:0000313" key="15">
    <source>
        <dbReference type="Proteomes" id="UP000682739"/>
    </source>
</evidence>
<dbReference type="PANTHER" id="PTHR42801">
    <property type="entry name" value="THIOREDOXIN-DEPENDENT PEROXIDE REDUCTASE"/>
    <property type="match status" value="1"/>
</dbReference>
<sequence>MVKSLLSTIALSATLLFSGAASADLKVGDMAPDFSMVGSDGKTYSLSDYKGNKAVVLAWFPKAFTSGCTIECKSLAENGHLLKNFNAQYFMASTDDVSDNTLFAQETKADFPLLSDPEGEVADAYDVSFMGYAKRHTFYIDKTGKIVMIDKNVRPATSAEDMAKYMKMLGFDKS</sequence>
<dbReference type="InterPro" id="IPR050924">
    <property type="entry name" value="Peroxiredoxin_BCP/PrxQ"/>
</dbReference>
<evidence type="ECO:0000313" key="14">
    <source>
        <dbReference type="EMBL" id="QTH64846.1"/>
    </source>
</evidence>
<dbReference type="InterPro" id="IPR000866">
    <property type="entry name" value="AhpC/TSA"/>
</dbReference>
<proteinExistence type="inferred from homology"/>
<dbReference type="InterPro" id="IPR013766">
    <property type="entry name" value="Thioredoxin_domain"/>
</dbReference>
<evidence type="ECO:0000256" key="10">
    <source>
        <dbReference type="ARBA" id="ARBA00042639"/>
    </source>
</evidence>
<dbReference type="Gene3D" id="3.40.30.10">
    <property type="entry name" value="Glutaredoxin"/>
    <property type="match status" value="1"/>
</dbReference>
<keyword evidence="6" id="KW-1015">Disulfide bond</keyword>
<dbReference type="SUPFAM" id="SSF52833">
    <property type="entry name" value="Thioredoxin-like"/>
    <property type="match status" value="1"/>
</dbReference>
<dbReference type="GO" id="GO:0005737">
    <property type="term" value="C:cytoplasm"/>
    <property type="evidence" value="ECO:0007669"/>
    <property type="project" value="TreeGrafter"/>
</dbReference>